<reference evidence="7" key="2">
    <citation type="submission" date="2020-11" db="EMBL/GenBank/DDBJ databases">
        <authorList>
            <person name="McCartney M.A."/>
            <person name="Auch B."/>
            <person name="Kono T."/>
            <person name="Mallez S."/>
            <person name="Becker A."/>
            <person name="Gohl D.M."/>
            <person name="Silverstein K.A.T."/>
            <person name="Koren S."/>
            <person name="Bechman K.B."/>
            <person name="Herman A."/>
            <person name="Abrahante J.E."/>
            <person name="Garbe J."/>
        </authorList>
    </citation>
    <scope>NUCLEOTIDE SEQUENCE</scope>
    <source>
        <strain evidence="7">Duluth1</strain>
        <tissue evidence="7">Whole animal</tissue>
    </source>
</reference>
<dbReference type="InterPro" id="IPR017452">
    <property type="entry name" value="GPCR_Rhodpsn_7TM"/>
</dbReference>
<dbReference type="CDD" id="cd14978">
    <property type="entry name" value="7tmA_FMRFamide_R-like"/>
    <property type="match status" value="1"/>
</dbReference>
<dbReference type="AlphaFoldDB" id="A0A9D4H4T1"/>
<dbReference type="GO" id="GO:0004930">
    <property type="term" value="F:G protein-coupled receptor activity"/>
    <property type="evidence" value="ECO:0007669"/>
    <property type="project" value="InterPro"/>
</dbReference>
<evidence type="ECO:0000256" key="2">
    <source>
        <dbReference type="ARBA" id="ARBA00022692"/>
    </source>
</evidence>
<dbReference type="EMBL" id="JAIWYP010000005">
    <property type="protein sequence ID" value="KAH3827443.1"/>
    <property type="molecule type" value="Genomic_DNA"/>
</dbReference>
<comment type="subcellular location">
    <subcellularLocation>
        <location evidence="1">Membrane</location>
    </subcellularLocation>
</comment>
<organism evidence="7 8">
    <name type="scientific">Dreissena polymorpha</name>
    <name type="common">Zebra mussel</name>
    <name type="synonym">Mytilus polymorpha</name>
    <dbReference type="NCBI Taxonomy" id="45954"/>
    <lineage>
        <taxon>Eukaryota</taxon>
        <taxon>Metazoa</taxon>
        <taxon>Spiralia</taxon>
        <taxon>Lophotrochozoa</taxon>
        <taxon>Mollusca</taxon>
        <taxon>Bivalvia</taxon>
        <taxon>Autobranchia</taxon>
        <taxon>Heteroconchia</taxon>
        <taxon>Euheterodonta</taxon>
        <taxon>Imparidentia</taxon>
        <taxon>Neoheterodontei</taxon>
        <taxon>Myida</taxon>
        <taxon>Dreissenoidea</taxon>
        <taxon>Dreissenidae</taxon>
        <taxon>Dreissena</taxon>
    </lineage>
</organism>
<feature type="transmembrane region" description="Helical" evidence="5">
    <location>
        <begin position="66"/>
        <end position="87"/>
    </location>
</feature>
<protein>
    <recommendedName>
        <fullName evidence="6">G-protein coupled receptors family 1 profile domain-containing protein</fullName>
    </recommendedName>
</protein>
<evidence type="ECO:0000256" key="1">
    <source>
        <dbReference type="ARBA" id="ARBA00004370"/>
    </source>
</evidence>
<name>A0A9D4H4T1_DREPO</name>
<dbReference type="SUPFAM" id="SSF81321">
    <property type="entry name" value="Family A G protein-coupled receptor-like"/>
    <property type="match status" value="1"/>
</dbReference>
<feature type="transmembrane region" description="Helical" evidence="5">
    <location>
        <begin position="223"/>
        <end position="244"/>
    </location>
</feature>
<evidence type="ECO:0000313" key="8">
    <source>
        <dbReference type="Proteomes" id="UP000828390"/>
    </source>
</evidence>
<dbReference type="PANTHER" id="PTHR47023">
    <property type="entry name" value="SEX PEPTIDE RECEPTOR"/>
    <property type="match status" value="1"/>
</dbReference>
<sequence length="392" mass="45283">MTLQGLLRLTSDMENISAYENGPGPGEHINHSDTDPTFDYDSYYFDDYYHEHVYSIFDFEIVIYGYIWPVLAIITCLCNCLVIGGFLQKHMRTSANIILVLIAISDSLTVLVTLPATFYVYSREQMLLSKDWCNATMITRLYISRAFHTISVWITVLLGFQRFLHVRHPAVANRWCTIKKTIGIVAVMYVLAFLLHMYHAFDIKTSDGFCHWELKEPCGWGCAYIWASFILGHAIPCVALVAFTKLMLRPVNQRPGSTSVDNNVRRRREQNRNMTIAVLLIVVIFLIPELPYGLFYLLTMILKLSVQKILPLRTNRIFHATYELALVLSFHLNFWVYCVMIRSFRSGIKTLFKMARCKKGTFSELEREHTSSQTMSYELVGVSERQSEDVEL</sequence>
<evidence type="ECO:0000259" key="6">
    <source>
        <dbReference type="PROSITE" id="PS50262"/>
    </source>
</evidence>
<dbReference type="GO" id="GO:0016020">
    <property type="term" value="C:membrane"/>
    <property type="evidence" value="ECO:0007669"/>
    <property type="project" value="UniProtKB-SubCell"/>
</dbReference>
<feature type="transmembrane region" description="Helical" evidence="5">
    <location>
        <begin position="141"/>
        <end position="160"/>
    </location>
</feature>
<evidence type="ECO:0000256" key="5">
    <source>
        <dbReference type="SAM" id="Phobius"/>
    </source>
</evidence>
<keyword evidence="3 5" id="KW-1133">Transmembrane helix</keyword>
<keyword evidence="4 5" id="KW-0472">Membrane</keyword>
<dbReference type="Pfam" id="PF00001">
    <property type="entry name" value="7tm_1"/>
    <property type="match status" value="1"/>
</dbReference>
<keyword evidence="2 5" id="KW-0812">Transmembrane</keyword>
<feature type="transmembrane region" description="Helical" evidence="5">
    <location>
        <begin position="275"/>
        <end position="302"/>
    </location>
</feature>
<reference evidence="7" key="1">
    <citation type="journal article" date="2019" name="bioRxiv">
        <title>The Genome of the Zebra Mussel, Dreissena polymorpha: A Resource for Invasive Species Research.</title>
        <authorList>
            <person name="McCartney M.A."/>
            <person name="Auch B."/>
            <person name="Kono T."/>
            <person name="Mallez S."/>
            <person name="Zhang Y."/>
            <person name="Obille A."/>
            <person name="Becker A."/>
            <person name="Abrahante J.E."/>
            <person name="Garbe J."/>
            <person name="Badalamenti J.P."/>
            <person name="Herman A."/>
            <person name="Mangelson H."/>
            <person name="Liachko I."/>
            <person name="Sullivan S."/>
            <person name="Sone E.D."/>
            <person name="Koren S."/>
            <person name="Silverstein K.A.T."/>
            <person name="Beckman K.B."/>
            <person name="Gohl D.M."/>
        </authorList>
    </citation>
    <scope>NUCLEOTIDE SEQUENCE</scope>
    <source>
        <strain evidence="7">Duluth1</strain>
        <tissue evidence="7">Whole animal</tissue>
    </source>
</reference>
<comment type="caution">
    <text evidence="7">The sequence shown here is derived from an EMBL/GenBank/DDBJ whole genome shotgun (WGS) entry which is preliminary data.</text>
</comment>
<dbReference type="InterPro" id="IPR053071">
    <property type="entry name" value="GPCR1-related_rcpt"/>
</dbReference>
<dbReference type="InterPro" id="IPR000276">
    <property type="entry name" value="GPCR_Rhodpsn"/>
</dbReference>
<gene>
    <name evidence="7" type="ORF">DPMN_129380</name>
</gene>
<keyword evidence="8" id="KW-1185">Reference proteome</keyword>
<dbReference type="PRINTS" id="PR00237">
    <property type="entry name" value="GPCRRHODOPSN"/>
</dbReference>
<accession>A0A9D4H4T1</accession>
<dbReference type="Proteomes" id="UP000828390">
    <property type="component" value="Unassembled WGS sequence"/>
</dbReference>
<feature type="domain" description="G-protein coupled receptors family 1 profile" evidence="6">
    <location>
        <begin position="78"/>
        <end position="337"/>
    </location>
</feature>
<proteinExistence type="predicted"/>
<evidence type="ECO:0000256" key="4">
    <source>
        <dbReference type="ARBA" id="ARBA00023136"/>
    </source>
</evidence>
<feature type="transmembrane region" description="Helical" evidence="5">
    <location>
        <begin position="181"/>
        <end position="201"/>
    </location>
</feature>
<feature type="transmembrane region" description="Helical" evidence="5">
    <location>
        <begin position="322"/>
        <end position="344"/>
    </location>
</feature>
<dbReference type="Gene3D" id="1.20.1070.10">
    <property type="entry name" value="Rhodopsin 7-helix transmembrane proteins"/>
    <property type="match status" value="1"/>
</dbReference>
<evidence type="ECO:0000313" key="7">
    <source>
        <dbReference type="EMBL" id="KAH3827443.1"/>
    </source>
</evidence>
<feature type="transmembrane region" description="Helical" evidence="5">
    <location>
        <begin position="99"/>
        <end position="121"/>
    </location>
</feature>
<evidence type="ECO:0000256" key="3">
    <source>
        <dbReference type="ARBA" id="ARBA00022989"/>
    </source>
</evidence>
<dbReference type="PANTHER" id="PTHR47023:SF1">
    <property type="entry name" value="SEX PEPTIDE RECEPTOR"/>
    <property type="match status" value="1"/>
</dbReference>
<dbReference type="PROSITE" id="PS50262">
    <property type="entry name" value="G_PROTEIN_RECEP_F1_2"/>
    <property type="match status" value="1"/>
</dbReference>